<dbReference type="GO" id="GO:1990130">
    <property type="term" value="C:GATOR1 complex"/>
    <property type="evidence" value="ECO:0007669"/>
    <property type="project" value="UniProtKB-UniRule"/>
</dbReference>
<dbReference type="GeneID" id="116286218"/>
<dbReference type="Pfam" id="PF03666">
    <property type="entry name" value="NPR3"/>
    <property type="match status" value="1"/>
</dbReference>
<evidence type="ECO:0000256" key="2">
    <source>
        <dbReference type="RuleBase" id="RU368069"/>
    </source>
</evidence>
<keyword evidence="2" id="KW-0732">Signal</keyword>
<proteinExistence type="inferred from homology"/>
<dbReference type="GO" id="GO:0034198">
    <property type="term" value="P:cellular response to amino acid starvation"/>
    <property type="evidence" value="ECO:0007669"/>
    <property type="project" value="UniProtKB-UniRule"/>
</dbReference>
<dbReference type="InParanoid" id="A0A6P8H7U0"/>
<evidence type="ECO:0000256" key="1">
    <source>
        <dbReference type="ARBA" id="ARBA00010546"/>
    </source>
</evidence>
<keyword evidence="2" id="KW-0458">Lysosome</keyword>
<organism evidence="4 5">
    <name type="scientific">Actinia tenebrosa</name>
    <name type="common">Australian red waratah sea anemone</name>
    <dbReference type="NCBI Taxonomy" id="6105"/>
    <lineage>
        <taxon>Eukaryota</taxon>
        <taxon>Metazoa</taxon>
        <taxon>Cnidaria</taxon>
        <taxon>Anthozoa</taxon>
        <taxon>Hexacorallia</taxon>
        <taxon>Actiniaria</taxon>
        <taxon>Actiniidae</taxon>
        <taxon>Actinia</taxon>
    </lineage>
</organism>
<evidence type="ECO:0000313" key="5">
    <source>
        <dbReference type="RefSeq" id="XP_031548535.1"/>
    </source>
</evidence>
<comment type="similarity">
    <text evidence="1 2">Belongs to the NPR3 family.</text>
</comment>
<dbReference type="InterPro" id="IPR056603">
    <property type="entry name" value="HTH_NPRL3"/>
</dbReference>
<dbReference type="GO" id="GO:1904262">
    <property type="term" value="P:negative regulation of TORC1 signaling"/>
    <property type="evidence" value="ECO:0007669"/>
    <property type="project" value="TreeGrafter"/>
</dbReference>
<gene>
    <name evidence="5" type="primary">LOC116286218</name>
</gene>
<evidence type="ECO:0000313" key="4">
    <source>
        <dbReference type="Proteomes" id="UP000515163"/>
    </source>
</evidence>
<dbReference type="FunCoup" id="A0A6P8H7U0">
    <property type="interactions" value="704"/>
</dbReference>
<keyword evidence="4" id="KW-1185">Reference proteome</keyword>
<dbReference type="Pfam" id="PF24064">
    <property type="entry name" value="HTH_NPRL3"/>
    <property type="match status" value="1"/>
</dbReference>
<name>A0A6P8H7U0_ACTTE</name>
<comment type="subcellular location">
    <subcellularLocation>
        <location evidence="2">Lysosome</location>
    </subcellularLocation>
</comment>
<dbReference type="OrthoDB" id="18648at2759"/>
<dbReference type="AlphaFoldDB" id="A0A6P8H7U0"/>
<dbReference type="KEGG" id="aten:116286218"/>
<protein>
    <recommendedName>
        <fullName evidence="2">GATOR complex protein NPRL3</fullName>
    </recommendedName>
    <alternativeName>
        <fullName evidence="2">Nitrogen permease regulator 3-like protein</fullName>
    </alternativeName>
</protein>
<evidence type="ECO:0000259" key="3">
    <source>
        <dbReference type="Pfam" id="PF24064"/>
    </source>
</evidence>
<dbReference type="RefSeq" id="XP_031548535.1">
    <property type="nucleotide sequence ID" value="XM_031692675.1"/>
</dbReference>
<dbReference type="InterPro" id="IPR005365">
    <property type="entry name" value="Npr3"/>
</dbReference>
<dbReference type="GO" id="GO:0038202">
    <property type="term" value="P:TORC1 signaling"/>
    <property type="evidence" value="ECO:0007669"/>
    <property type="project" value="TreeGrafter"/>
</dbReference>
<dbReference type="GO" id="GO:0005764">
    <property type="term" value="C:lysosome"/>
    <property type="evidence" value="ECO:0007669"/>
    <property type="project" value="UniProtKB-SubCell"/>
</dbReference>
<accession>A0A6P8H7U0</accession>
<dbReference type="PANTHER" id="PTHR13153:SF5">
    <property type="entry name" value="GATOR COMPLEX PROTEIN NPRL3"/>
    <property type="match status" value="1"/>
</dbReference>
<feature type="domain" description="GATOR1 complex protein NPRL3 C-terminal HTH" evidence="3">
    <location>
        <begin position="479"/>
        <end position="537"/>
    </location>
</feature>
<dbReference type="PANTHER" id="PTHR13153">
    <property type="entry name" value="CGTHBA PROTEIN -14 GENE PROTEIN"/>
    <property type="match status" value="1"/>
</dbReference>
<comment type="function">
    <text evidence="2">As a component of the GATOR1 complex functions as an inhibitor of the amino acid-sensing branch of the TORC1 pathway.</text>
</comment>
<dbReference type="Proteomes" id="UP000515163">
    <property type="component" value="Unplaced"/>
</dbReference>
<sequence length="553" mass="63043">MNSKDTSCDPVAIILVTAGSRGQRVLFRYPDHYRRQEVANDKKEIYKNFYIAPAKVEDNYSFSDSTLANILTPNIELGGKKFELKIDNVLFVGHPIQLQQKKQESKRVDSSKRNENVMLKLFNIVFVLKAGVENSVINCYHDLSKRLAIALKHEEHRCFYLTSQREKMLTVHDEMSTMPEADLTESPFHHMLPRSSLARALRDTFESLCESGVVQLKVNGWVNVSFCLPHKVHNLNQGMLTINPKAIEASLAAMRPYHTLLFLVDEETLLASLPGDCSPALMRLIRRASPLKSFTTLSQDTDIPLSQIFAIAAHLVYWGKASIIFPLCESNVYTVAPGISVDKSSKLVNEFSSRFPKMSLHAMLAEFSLPSPLAEHHNPLGSPQQQAEEVQMVFWMLQHRLLIQLQTYVFLVPTAQWDQQSDALGNARGRRRIRWIFGGSFTDDLVTFADDDTPLGDNDSDEETEYSNILNSVKDLSFAERKSIMQLAVASDEEDLKLFARLVPYFRGKHHLEEIMYYENLRRSKLLTLLDKFRDVLFLCQHEDPATACFHNN</sequence>
<dbReference type="GO" id="GO:0010508">
    <property type="term" value="P:positive regulation of autophagy"/>
    <property type="evidence" value="ECO:0007669"/>
    <property type="project" value="TreeGrafter"/>
</dbReference>
<reference evidence="5" key="1">
    <citation type="submission" date="2025-08" db="UniProtKB">
        <authorList>
            <consortium name="RefSeq"/>
        </authorList>
    </citation>
    <scope>IDENTIFICATION</scope>
    <source>
        <tissue evidence="5">Tentacle</tissue>
    </source>
</reference>